<evidence type="ECO:0000259" key="1">
    <source>
        <dbReference type="Pfam" id="PF13020"/>
    </source>
</evidence>
<dbReference type="Proteomes" id="UP000246050">
    <property type="component" value="Unassembled WGS sequence"/>
</dbReference>
<name>A0A317DIB7_9ACTN</name>
<sequence>MAVNFQLSRARELPADDPLGRAWVGWRETSTDDELWELNRGRWALADRVDNERFATLSFDGLVQVVAEISGRHRCDDDGRVKWRLSGTVLRPGDPVHDALKGRTVPRHRNPVGYFDTSDLDALSAAKRAGFVRRKPVTMVVTWNPEKWNPDGTWADQTYPQEVRAVAGGGLLRGQWATGGRTGGIEPGDRVFFLRQGRVSRGVIGSGTTTSRIFSDGHWDDDRADGIANYVLIDWDTLLLPEDGLPHEALVDRIPEGGMWRPQASGWVPPPAAAAKLEALWAEHLGLATPSPPRTTPRQGWQMDPARRKEVEDAAQRLLMEHFRKDGWTVQDVRFGNPYDAVATKDGRMLWLEAKGTETSGASIIVTRNEVAWARAHPGDCVLGILSDVTLLPNGEVDASSGTFRVFTWDPDAGALAPRAYDFTPRTGDRLD</sequence>
<dbReference type="EMBL" id="QGKS01000235">
    <property type="protein sequence ID" value="PWR14408.1"/>
    <property type="molecule type" value="Genomic_DNA"/>
</dbReference>
<organism evidence="2 3">
    <name type="scientific">Micromonospora sicca</name>
    <dbReference type="NCBI Taxonomy" id="2202420"/>
    <lineage>
        <taxon>Bacteria</taxon>
        <taxon>Bacillati</taxon>
        <taxon>Actinomycetota</taxon>
        <taxon>Actinomycetes</taxon>
        <taxon>Micromonosporales</taxon>
        <taxon>Micromonosporaceae</taxon>
        <taxon>Micromonospora</taxon>
    </lineage>
</organism>
<dbReference type="InterPro" id="IPR024975">
    <property type="entry name" value="NOV_C"/>
</dbReference>
<dbReference type="AlphaFoldDB" id="A0A317DIB7"/>
<comment type="caution">
    <text evidence="2">The sequence shown here is derived from an EMBL/GenBank/DDBJ whole genome shotgun (WGS) entry which is preliminary data.</text>
</comment>
<accession>A0A317DIB7</accession>
<reference evidence="2 3" key="1">
    <citation type="submission" date="2018-05" db="EMBL/GenBank/DDBJ databases">
        <title>Micromonosporas from Atacama Desert.</title>
        <authorList>
            <person name="Carro L."/>
            <person name="Golinska P."/>
            <person name="Klenk H.-P."/>
            <person name="Goodfellow M."/>
        </authorList>
    </citation>
    <scope>NUCLEOTIDE SEQUENCE [LARGE SCALE GENOMIC DNA]</scope>
    <source>
        <strain evidence="2 3">4G51</strain>
    </source>
</reference>
<evidence type="ECO:0000313" key="3">
    <source>
        <dbReference type="Proteomes" id="UP000246050"/>
    </source>
</evidence>
<feature type="domain" description="Protein NO VEIN C-terminal" evidence="1">
    <location>
        <begin position="311"/>
        <end position="380"/>
    </location>
</feature>
<dbReference type="OrthoDB" id="3312994at2"/>
<evidence type="ECO:0000313" key="2">
    <source>
        <dbReference type="EMBL" id="PWR14408.1"/>
    </source>
</evidence>
<dbReference type="RefSeq" id="WP_109802451.1">
    <property type="nucleotide sequence ID" value="NZ_QGKS01000235.1"/>
</dbReference>
<proteinExistence type="predicted"/>
<dbReference type="Pfam" id="PF13020">
    <property type="entry name" value="NOV_C"/>
    <property type="match status" value="1"/>
</dbReference>
<protein>
    <recommendedName>
        <fullName evidence="1">Protein NO VEIN C-terminal domain-containing protein</fullName>
    </recommendedName>
</protein>
<gene>
    <name evidence="2" type="ORF">DKT69_16620</name>
</gene>